<dbReference type="HOGENOM" id="CLU_947183_0_0_1"/>
<proteinExistence type="predicted"/>
<accession>F8NY10</accession>
<dbReference type="Proteomes" id="UP000008064">
    <property type="component" value="Unassembled WGS sequence"/>
</dbReference>
<feature type="compositionally biased region" description="Basic and acidic residues" evidence="1">
    <location>
        <begin position="81"/>
        <end position="96"/>
    </location>
</feature>
<dbReference type="RefSeq" id="XP_007318221.1">
    <property type="nucleotide sequence ID" value="XM_007318159.1"/>
</dbReference>
<sequence length="296" mass="32509">MSSGYLLEGRQRVYLVVESPVPAPGGGNQGSQKNPPSRTYHRNYYSSRSSSRNNAASVILGNSKAHAELEDEASQGGGISIKKEPEPDVLVSDRAEVGGQHSSYQPEDESVRKSWKDPDSKSQSPESEYDLQSHPIEDHGSQYPWLVPSSGLTKKSSPDKPFPNPSDEEIIFTLHHSKGLQPRIVKKRQVGEIGDENVEPTKQDASAQVDLPSNEVVPVPITPRKARRFVISQLEITPSKTTQKMRQGTGSPGISERLDRIENRAQDISEALKGVTCAIDGQTSALENIFRECLNK</sequence>
<dbReference type="GeneID" id="18814923"/>
<gene>
    <name evidence="2" type="ORF">SERLADRAFT_437821</name>
</gene>
<protein>
    <submittedName>
        <fullName evidence="2">Uncharacterized protein</fullName>
    </submittedName>
</protein>
<organism>
    <name type="scientific">Serpula lacrymans var. lacrymans (strain S7.9)</name>
    <name type="common">Dry rot fungus</name>
    <dbReference type="NCBI Taxonomy" id="578457"/>
    <lineage>
        <taxon>Eukaryota</taxon>
        <taxon>Fungi</taxon>
        <taxon>Dikarya</taxon>
        <taxon>Basidiomycota</taxon>
        <taxon>Agaricomycotina</taxon>
        <taxon>Agaricomycetes</taxon>
        <taxon>Agaricomycetidae</taxon>
        <taxon>Boletales</taxon>
        <taxon>Coniophorineae</taxon>
        <taxon>Serpulaceae</taxon>
        <taxon>Serpula</taxon>
    </lineage>
</organism>
<evidence type="ECO:0000256" key="1">
    <source>
        <dbReference type="SAM" id="MobiDB-lite"/>
    </source>
</evidence>
<dbReference type="EMBL" id="GL945434">
    <property type="protein sequence ID" value="EGO24202.1"/>
    <property type="molecule type" value="Genomic_DNA"/>
</dbReference>
<feature type="region of interest" description="Disordered" evidence="1">
    <location>
        <begin position="18"/>
        <end position="167"/>
    </location>
</feature>
<feature type="compositionally biased region" description="Low complexity" evidence="1">
    <location>
        <begin position="42"/>
        <end position="57"/>
    </location>
</feature>
<dbReference type="AlphaFoldDB" id="F8NY10"/>
<feature type="compositionally biased region" description="Basic and acidic residues" evidence="1">
    <location>
        <begin position="109"/>
        <end position="120"/>
    </location>
</feature>
<evidence type="ECO:0000313" key="2">
    <source>
        <dbReference type="EMBL" id="EGO24202.1"/>
    </source>
</evidence>
<reference evidence="2" key="1">
    <citation type="submission" date="2011-04" db="EMBL/GenBank/DDBJ databases">
        <title>Evolution of plant cell wall degrading machinery underlies the functional diversity of forest fungi.</title>
        <authorList>
            <consortium name="US DOE Joint Genome Institute (JGI-PGF)"/>
            <person name="Eastwood D.C."/>
            <person name="Floudas D."/>
            <person name="Binder M."/>
            <person name="Majcherczyk A."/>
            <person name="Schneider P."/>
            <person name="Aerts A."/>
            <person name="Asiegbu F.O."/>
            <person name="Baker S.E."/>
            <person name="Barry K."/>
            <person name="Bendiksby M."/>
            <person name="Blumentritt M."/>
            <person name="Coutinho P.M."/>
            <person name="Cullen D."/>
            <person name="Cullen D."/>
            <person name="Gathman A."/>
            <person name="Goodell B."/>
            <person name="Henrissat B."/>
            <person name="Ihrmark K."/>
            <person name="Kauserud H."/>
            <person name="Kohler A."/>
            <person name="LaButti K."/>
            <person name="Lapidus A."/>
            <person name="Lavin J.L."/>
            <person name="Lee Y.-H."/>
            <person name="Lindquist E."/>
            <person name="Lilly W."/>
            <person name="Lucas S."/>
            <person name="Morin E."/>
            <person name="Murat C."/>
            <person name="Oguiza J.A."/>
            <person name="Park J."/>
            <person name="Pisabarro A.G."/>
            <person name="Riley R."/>
            <person name="Rosling A."/>
            <person name="Salamov A."/>
            <person name="Schmidt O."/>
            <person name="Schmutz J."/>
            <person name="Skrede I."/>
            <person name="Stenlid J."/>
            <person name="Wiebenga A."/>
            <person name="Xie X."/>
            <person name="Kues U."/>
            <person name="Hibbett D.S."/>
            <person name="Hoffmeister D."/>
            <person name="Hogberg N."/>
            <person name="Martin F."/>
            <person name="Grigoriev I.V."/>
            <person name="Watkinson S.C."/>
        </authorList>
    </citation>
    <scope>NUCLEOTIDE SEQUENCE</scope>
    <source>
        <strain evidence="2">S7.9</strain>
    </source>
</reference>
<dbReference type="KEGG" id="sla:SERLADRAFT_437821"/>
<name>F8NY10_SERL9</name>